<gene>
    <name evidence="1" type="ORF">C9427_21160</name>
</gene>
<reference evidence="1 2" key="1">
    <citation type="submission" date="2018-03" db="EMBL/GenBank/DDBJ databases">
        <title>Genome sequence of the symbiotic type strain Mesorhizobium helmanticense CSLC115NT isolated from Lotus corniculatus nodules.</title>
        <authorList>
            <person name="Sannazzaro A.I."/>
            <person name="Torres Tejerizo G.A."/>
            <person name="Dip D."/>
            <person name="Caballero M."/>
            <person name="Pistorio M."/>
            <person name="Estrella M.J."/>
        </authorList>
    </citation>
    <scope>NUCLEOTIDE SEQUENCE [LARGE SCALE GENOMIC DNA]</scope>
    <source>
        <strain evidence="1 2">CSLC115N</strain>
    </source>
</reference>
<dbReference type="EMBL" id="PZJX01000039">
    <property type="protein sequence ID" value="PTE08482.1"/>
    <property type="molecule type" value="Genomic_DNA"/>
</dbReference>
<dbReference type="OrthoDB" id="839663at2"/>
<accession>A0A2T4IS41</accession>
<sequence length="88" mass="10256">MTFEWDGEKARANWAKHGVSFDLAEKFEFATALEYEDRDAIGEVRFVAVGLIGDRVYTMAYTERGEAVRVISLRYATRQEIRRYVENL</sequence>
<dbReference type="RefSeq" id="WP_107651028.1">
    <property type="nucleotide sequence ID" value="NZ_PZJX01000039.1"/>
</dbReference>
<name>A0A2T4IS41_9HYPH</name>
<evidence type="ECO:0000313" key="1">
    <source>
        <dbReference type="EMBL" id="PTE08482.1"/>
    </source>
</evidence>
<dbReference type="Pfam" id="PF04365">
    <property type="entry name" value="BrnT_toxin"/>
    <property type="match status" value="1"/>
</dbReference>
<evidence type="ECO:0008006" key="3">
    <source>
        <dbReference type="Google" id="ProtNLM"/>
    </source>
</evidence>
<organism evidence="1 2">
    <name type="scientific">Mesorhizobium helmanticense</name>
    <dbReference type="NCBI Taxonomy" id="1776423"/>
    <lineage>
        <taxon>Bacteria</taxon>
        <taxon>Pseudomonadati</taxon>
        <taxon>Pseudomonadota</taxon>
        <taxon>Alphaproteobacteria</taxon>
        <taxon>Hyphomicrobiales</taxon>
        <taxon>Phyllobacteriaceae</taxon>
        <taxon>Mesorhizobium</taxon>
    </lineage>
</organism>
<dbReference type="InterPro" id="IPR038573">
    <property type="entry name" value="BrnT_sf"/>
</dbReference>
<dbReference type="InterPro" id="IPR007460">
    <property type="entry name" value="BrnT_toxin"/>
</dbReference>
<keyword evidence="2" id="KW-1185">Reference proteome</keyword>
<protein>
    <recommendedName>
        <fullName evidence="3">BrnT family toxin</fullName>
    </recommendedName>
</protein>
<proteinExistence type="predicted"/>
<dbReference type="AlphaFoldDB" id="A0A2T4IS41"/>
<evidence type="ECO:0000313" key="2">
    <source>
        <dbReference type="Proteomes" id="UP000240259"/>
    </source>
</evidence>
<dbReference type="Proteomes" id="UP000240259">
    <property type="component" value="Unassembled WGS sequence"/>
</dbReference>
<dbReference type="Gene3D" id="3.10.450.530">
    <property type="entry name" value="Ribonuclease toxin, BrnT, of type II toxin-antitoxin system"/>
    <property type="match status" value="1"/>
</dbReference>
<comment type="caution">
    <text evidence="1">The sequence shown here is derived from an EMBL/GenBank/DDBJ whole genome shotgun (WGS) entry which is preliminary data.</text>
</comment>